<evidence type="ECO:0000313" key="4">
    <source>
        <dbReference type="Proteomes" id="UP000000591"/>
    </source>
</evidence>
<dbReference type="InterPro" id="IPR029026">
    <property type="entry name" value="tRNA_m1G_MTases_N"/>
</dbReference>
<dbReference type="Gene3D" id="3.40.1280.10">
    <property type="match status" value="1"/>
</dbReference>
<dbReference type="OrthoDB" id="361029at2759"/>
<protein>
    <submittedName>
        <fullName evidence="3">AGL342Cp</fullName>
    </submittedName>
</protein>
<feature type="region of interest" description="Disordered" evidence="2">
    <location>
        <begin position="1"/>
        <end position="51"/>
    </location>
</feature>
<reference evidence="4" key="2">
    <citation type="journal article" date="2013" name="G3 (Bethesda)">
        <title>Genomes of Ashbya fungi isolated from insects reveal four mating-type loci, numerous translocations, lack of transposons, and distinct gene duplications.</title>
        <authorList>
            <person name="Dietrich F.S."/>
            <person name="Voegeli S."/>
            <person name="Kuo S."/>
            <person name="Philippsen P."/>
        </authorList>
    </citation>
    <scope>GENOME REANNOTATION</scope>
    <source>
        <strain evidence="4">ATCC 10895 / CBS 109.51 / FGSC 9923 / NRRL Y-1056</strain>
    </source>
</reference>
<dbReference type="SUPFAM" id="SSF75217">
    <property type="entry name" value="alpha/beta knot"/>
    <property type="match status" value="1"/>
</dbReference>
<feature type="compositionally biased region" description="Basic residues" evidence="2">
    <location>
        <begin position="31"/>
        <end position="51"/>
    </location>
</feature>
<dbReference type="GeneID" id="4622618"/>
<keyword evidence="4" id="KW-1185">Reference proteome</keyword>
<proteinExistence type="inferred from homology"/>
<reference evidence="3 4" key="1">
    <citation type="journal article" date="2004" name="Science">
        <title>The Ashbya gossypii genome as a tool for mapping the ancient Saccharomyces cerevisiae genome.</title>
        <authorList>
            <person name="Dietrich F.S."/>
            <person name="Voegeli S."/>
            <person name="Brachat S."/>
            <person name="Lerch A."/>
            <person name="Gates K."/>
            <person name="Steiner S."/>
            <person name="Mohr C."/>
            <person name="Pohlmann R."/>
            <person name="Luedi P."/>
            <person name="Choi S."/>
            <person name="Wing R.A."/>
            <person name="Flavier A."/>
            <person name="Gaffney T.D."/>
            <person name="Philippsen P."/>
        </authorList>
    </citation>
    <scope>NUCLEOTIDE SEQUENCE [LARGE SCALE GENOMIC DNA]</scope>
    <source>
        <strain evidence="4">ATCC 10895 / CBS 109.51 / FGSC 9923 / NRRL Y-1056</strain>
    </source>
</reference>
<name>Q751R3_EREGS</name>
<dbReference type="InterPro" id="IPR003750">
    <property type="entry name" value="Put_MeTrfase-C9orf114-like"/>
</dbReference>
<dbReference type="AlphaFoldDB" id="Q751R3"/>
<dbReference type="CDD" id="cd18086">
    <property type="entry name" value="HsC9orf114-like"/>
    <property type="match status" value="1"/>
</dbReference>
<dbReference type="EMBL" id="AE016820">
    <property type="protein sequence ID" value="AAS54149.1"/>
    <property type="molecule type" value="Genomic_DNA"/>
</dbReference>
<dbReference type="PANTHER" id="PTHR12150">
    <property type="entry name" value="CLASS IV SAM-BINDING METHYLTRANSFERASE-RELATED"/>
    <property type="match status" value="1"/>
</dbReference>
<organism evidence="3 4">
    <name type="scientific">Eremothecium gossypii (strain ATCC 10895 / CBS 109.51 / FGSC 9923 / NRRL Y-1056)</name>
    <name type="common">Yeast</name>
    <name type="synonym">Ashbya gossypii</name>
    <dbReference type="NCBI Taxonomy" id="284811"/>
    <lineage>
        <taxon>Eukaryota</taxon>
        <taxon>Fungi</taxon>
        <taxon>Dikarya</taxon>
        <taxon>Ascomycota</taxon>
        <taxon>Saccharomycotina</taxon>
        <taxon>Saccharomycetes</taxon>
        <taxon>Saccharomycetales</taxon>
        <taxon>Saccharomycetaceae</taxon>
        <taxon>Eremothecium</taxon>
    </lineage>
</organism>
<dbReference type="HOGENOM" id="CLU_061859_0_0_1"/>
<dbReference type="FunCoup" id="Q751R3">
    <property type="interactions" value="1012"/>
</dbReference>
<dbReference type="Pfam" id="PF02598">
    <property type="entry name" value="Methyltrn_RNA_3"/>
    <property type="match status" value="1"/>
</dbReference>
<dbReference type="eggNOG" id="KOG3925">
    <property type="taxonomic scope" value="Eukaryota"/>
</dbReference>
<dbReference type="InterPro" id="IPR029028">
    <property type="entry name" value="Alpha/beta_knot_MTases"/>
</dbReference>
<accession>Q751R3</accession>
<dbReference type="PANTHER" id="PTHR12150:SF13">
    <property type="entry name" value="METHYLTRANSFERASE C9ORF114-RELATED"/>
    <property type="match status" value="1"/>
</dbReference>
<evidence type="ECO:0000313" key="3">
    <source>
        <dbReference type="EMBL" id="AAS54149.1"/>
    </source>
</evidence>
<dbReference type="RefSeq" id="NP_986325.1">
    <property type="nucleotide sequence ID" value="NM_211387.1"/>
</dbReference>
<evidence type="ECO:0000256" key="1">
    <source>
        <dbReference type="ARBA" id="ARBA00009841"/>
    </source>
</evidence>
<dbReference type="GO" id="GO:0032259">
    <property type="term" value="P:methylation"/>
    <property type="evidence" value="ECO:0007669"/>
    <property type="project" value="UniProtKB-ARBA"/>
</dbReference>
<evidence type="ECO:0000256" key="2">
    <source>
        <dbReference type="SAM" id="MobiDB-lite"/>
    </source>
</evidence>
<dbReference type="InParanoid" id="Q751R3"/>
<dbReference type="STRING" id="284811.Q751R3"/>
<gene>
    <name evidence="3" type="ORF">AGOS_AGL342C</name>
</gene>
<sequence>MPPKRRSSRAEADPVAQAKKKAVLKPAASKVNKKAQKASKPAARPKRPKKVLKVSSKTLNYTLCIPTSILDNCANLEQVTHALYQIAKAATLFNVGEIVVLDLGTDTDAAAPHLAASELEPRKRKIKFEDVTEKTETSNKKSASRLSGAMLIATLLQYFVTPRYLVSSVFKKKYSSYFNCAAKLPRLSALPFMRHLQTDQGRYREGLSVNMAKPAAAKKPSTRTKYINIGKDTMLELRSQQVPVNVRVTVDTVNKNVVSPAEAYGDYSGANAAYGYSVRVARTFADIFLGAGFAGGYTQSLWVNSADFFFDPAAQSSVRLDSKIPHVQKIIKPSLEELHEQPSVQPANLLLVFGKWKHLSDKFQQTKDQFDGASGAHDLFDGRLDLPGAPEGYICIEDSCMVALATLATYSVPTWSEPPVNSSL</sequence>
<dbReference type="KEGG" id="ago:AGOS_AGL342C"/>
<comment type="similarity">
    <text evidence="1">Belongs to the class IV-like SAM-binding methyltransferase superfamily.</text>
</comment>
<dbReference type="OMA" id="YGYHVRI"/>
<dbReference type="Proteomes" id="UP000000591">
    <property type="component" value="Chromosome VII"/>
</dbReference>